<accession>A0A7Y9I8H9</accession>
<dbReference type="Pfam" id="PF01636">
    <property type="entry name" value="APH"/>
    <property type="match status" value="1"/>
</dbReference>
<comment type="caution">
    <text evidence="2">The sequence shown here is derived from an EMBL/GenBank/DDBJ whole genome shotgun (WGS) entry which is preliminary data.</text>
</comment>
<dbReference type="EMBL" id="JACCBU010000001">
    <property type="protein sequence ID" value="NYE72258.1"/>
    <property type="molecule type" value="Genomic_DNA"/>
</dbReference>
<gene>
    <name evidence="2" type="ORF">BKA15_003587</name>
</gene>
<evidence type="ECO:0000259" key="1">
    <source>
        <dbReference type="Pfam" id="PF01636"/>
    </source>
</evidence>
<evidence type="ECO:0000313" key="2">
    <source>
        <dbReference type="EMBL" id="NYE72258.1"/>
    </source>
</evidence>
<evidence type="ECO:0000313" key="3">
    <source>
        <dbReference type="Proteomes" id="UP000569914"/>
    </source>
</evidence>
<protein>
    <recommendedName>
        <fullName evidence="1">Aminoglycoside phosphotransferase domain-containing protein</fullName>
    </recommendedName>
</protein>
<feature type="domain" description="Aminoglycoside phosphotransferase" evidence="1">
    <location>
        <begin position="74"/>
        <end position="249"/>
    </location>
</feature>
<reference evidence="2 3" key="1">
    <citation type="submission" date="2020-07" db="EMBL/GenBank/DDBJ databases">
        <title>Sequencing the genomes of 1000 actinobacteria strains.</title>
        <authorList>
            <person name="Klenk H.-P."/>
        </authorList>
    </citation>
    <scope>NUCLEOTIDE SEQUENCE [LARGE SCALE GENOMIC DNA]</scope>
    <source>
        <strain evidence="2 3">DSM 22083</strain>
    </source>
</reference>
<keyword evidence="3" id="KW-1185">Reference proteome</keyword>
<dbReference type="AlphaFoldDB" id="A0A7Y9I8H9"/>
<sequence length="316" mass="35282">MSLVITLPALRPTPASFHRDLHTESDRLSVPCGRKMLMLAEADAATLVDEVNAATGADLVLRGIAAQGGTGGAVFVRWPDGREGVATPSIAPLAALQQQAELMILARSRGISVPEYQLVVPLAERRVIVQERVPGEVKRLDVAKLETMIEVNEQFTDLLADRPDVPAPMLLLRHERGCGPLETHSARSRRLLDCVREVGDVEMHGTDLVHADLNHTNVLFDNDDTLTGVIDWDLSTARGDRHFGLVKMRYILEWEAPDPVVLARLDEILEDLIEPETLRAYWAHWGLRLVDWTIRHFKPRDVDLHLRLAESRLLAL</sequence>
<dbReference type="InterPro" id="IPR002575">
    <property type="entry name" value="Aminoglycoside_PTrfase"/>
</dbReference>
<organism evidence="2 3">
    <name type="scientific">Microlunatus parietis</name>
    <dbReference type="NCBI Taxonomy" id="682979"/>
    <lineage>
        <taxon>Bacteria</taxon>
        <taxon>Bacillati</taxon>
        <taxon>Actinomycetota</taxon>
        <taxon>Actinomycetes</taxon>
        <taxon>Propionibacteriales</taxon>
        <taxon>Propionibacteriaceae</taxon>
        <taxon>Microlunatus</taxon>
    </lineage>
</organism>
<dbReference type="Proteomes" id="UP000569914">
    <property type="component" value="Unassembled WGS sequence"/>
</dbReference>
<dbReference type="InterPro" id="IPR011009">
    <property type="entry name" value="Kinase-like_dom_sf"/>
</dbReference>
<dbReference type="SUPFAM" id="SSF56112">
    <property type="entry name" value="Protein kinase-like (PK-like)"/>
    <property type="match status" value="1"/>
</dbReference>
<name>A0A7Y9I8H9_9ACTN</name>
<proteinExistence type="predicted"/>
<dbReference type="Gene3D" id="3.90.1200.10">
    <property type="match status" value="1"/>
</dbReference>